<name>A0A7H1C2V2_9PAST</name>
<dbReference type="AlphaFoldDB" id="A0A7H1C2V2"/>
<gene>
    <name evidence="1" type="ORF">ICJ55_00700</name>
</gene>
<sequence>MMKHHTQTNKEKVMLEVALNENGTSELECTFKHFIVSPRTYISQFEQETGLKLWHNNTISDNGKYYTRYQLPDRHTAQKVIDYLNHKASMRDETAITNEQAQQILNRFEV</sequence>
<keyword evidence="2" id="KW-1185">Reference proteome</keyword>
<protein>
    <recommendedName>
        <fullName evidence="3">Hemophilus-specific protein</fullName>
    </recommendedName>
</protein>
<evidence type="ECO:0000313" key="1">
    <source>
        <dbReference type="EMBL" id="QNS15307.1"/>
    </source>
</evidence>
<evidence type="ECO:0008006" key="3">
    <source>
        <dbReference type="Google" id="ProtNLM"/>
    </source>
</evidence>
<proteinExistence type="predicted"/>
<organism evidence="1 2">
    <name type="scientific">Mannheimia bovis</name>
    <dbReference type="NCBI Taxonomy" id="2770636"/>
    <lineage>
        <taxon>Bacteria</taxon>
        <taxon>Pseudomonadati</taxon>
        <taxon>Pseudomonadota</taxon>
        <taxon>Gammaproteobacteria</taxon>
        <taxon>Pasteurellales</taxon>
        <taxon>Pasteurellaceae</taxon>
        <taxon>Mannheimia</taxon>
    </lineage>
</organism>
<reference evidence="1 2" key="1">
    <citation type="submission" date="2020-09" db="EMBL/GenBank/DDBJ databases">
        <title>Mannheimia bovis sp.nov., isolated from a cow.</title>
        <authorList>
            <person name="Li F."/>
        </authorList>
    </citation>
    <scope>NUCLEOTIDE SEQUENCE [LARGE SCALE GENOMIC DNA]</scope>
    <source>
        <strain evidence="1 2">ZY190616</strain>
    </source>
</reference>
<accession>A0A7H1C2V2</accession>
<dbReference type="Proteomes" id="UP000576260">
    <property type="component" value="Chromosome"/>
</dbReference>
<dbReference type="EMBL" id="CP061280">
    <property type="protein sequence ID" value="QNS15307.1"/>
    <property type="molecule type" value="Genomic_DNA"/>
</dbReference>
<dbReference type="KEGG" id="mbos:ICJ55_00700"/>
<evidence type="ECO:0000313" key="2">
    <source>
        <dbReference type="Proteomes" id="UP000576260"/>
    </source>
</evidence>
<dbReference type="RefSeq" id="WP_188156895.1">
    <property type="nucleotide sequence ID" value="NZ_CP061280.1"/>
</dbReference>